<protein>
    <submittedName>
        <fullName evidence="2">Uncharacterized protein</fullName>
    </submittedName>
</protein>
<reference evidence="2 3" key="1">
    <citation type="journal article" date="2014" name="Genome Announc.">
        <title>Complete Genome Sequence of the Model Rhizosphere Strain Azospirillum brasilense Az39, Successfully Applied in Agriculture.</title>
        <authorList>
            <person name="Rivera D."/>
            <person name="Revale S."/>
            <person name="Molina R."/>
            <person name="Gualpa J."/>
            <person name="Puente M."/>
            <person name="Maroniche G."/>
            <person name="Paris G."/>
            <person name="Baker D."/>
            <person name="Clavijo B."/>
            <person name="McLay K."/>
            <person name="Spaepen S."/>
            <person name="Perticari A."/>
            <person name="Vazquez M."/>
            <person name="Wisniewski-Dye F."/>
            <person name="Watkins C."/>
            <person name="Martinez-Abarca F."/>
            <person name="Vanderleyden J."/>
            <person name="Cassan F."/>
        </authorList>
    </citation>
    <scope>NUCLEOTIDE SEQUENCE [LARGE SCALE GENOMIC DNA]</scope>
    <source>
        <strain evidence="2 3">Az39</strain>
        <plasmid evidence="2">AbAZ39_p1</plasmid>
    </source>
</reference>
<keyword evidence="2" id="KW-0614">Plasmid</keyword>
<dbReference type="AlphaFoldDB" id="A0A060DMN0"/>
<dbReference type="Proteomes" id="UP000027186">
    <property type="component" value="Plasmid AbAZ39_p1"/>
</dbReference>
<sequence>MMAPFVHDASGTPYDAAALTGRQQAILALWPEFQAAAAMRWTSLDQVVRAIFHDRTGLADLPDDEADQLEALLKTAITRLHMVAPARRRPPPSRSCGRGWASSTPHDSKSDSYLWLRCALRGAVSGCPRAATSYRARAGAVHP</sequence>
<feature type="region of interest" description="Disordered" evidence="1">
    <location>
        <begin position="85"/>
        <end position="110"/>
    </location>
</feature>
<dbReference type="KEGG" id="abq:ABAZ39_18935"/>
<dbReference type="RefSeq" id="WP_040134315.1">
    <property type="nucleotide sequence ID" value="NZ_CP007794.1"/>
</dbReference>
<evidence type="ECO:0000313" key="3">
    <source>
        <dbReference type="Proteomes" id="UP000027186"/>
    </source>
</evidence>
<organism evidence="2 3">
    <name type="scientific">Azospirillum argentinense</name>
    <dbReference type="NCBI Taxonomy" id="2970906"/>
    <lineage>
        <taxon>Bacteria</taxon>
        <taxon>Pseudomonadati</taxon>
        <taxon>Pseudomonadota</taxon>
        <taxon>Alphaproteobacteria</taxon>
        <taxon>Rhodospirillales</taxon>
        <taxon>Azospirillaceae</taxon>
        <taxon>Azospirillum</taxon>
    </lineage>
</organism>
<proteinExistence type="predicted"/>
<dbReference type="EMBL" id="CP007794">
    <property type="protein sequence ID" value="AIB14005.1"/>
    <property type="molecule type" value="Genomic_DNA"/>
</dbReference>
<geneLocation type="plasmid" evidence="2 3">
    <name>AbAZ39_p1</name>
</geneLocation>
<gene>
    <name evidence="2" type="ORF">ABAZ39_18935</name>
</gene>
<evidence type="ECO:0000313" key="2">
    <source>
        <dbReference type="EMBL" id="AIB14005.1"/>
    </source>
</evidence>
<evidence type="ECO:0000256" key="1">
    <source>
        <dbReference type="SAM" id="MobiDB-lite"/>
    </source>
</evidence>
<name>A0A060DMN0_9PROT</name>
<accession>A0A060DMN0</accession>